<dbReference type="Proteomes" id="UP000830116">
    <property type="component" value="Chromosome"/>
</dbReference>
<dbReference type="Gene3D" id="3.30.70.100">
    <property type="match status" value="1"/>
</dbReference>
<dbReference type="SMART" id="SM01034">
    <property type="entry name" value="BLUF"/>
    <property type="match status" value="1"/>
</dbReference>
<proteinExistence type="predicted"/>
<dbReference type="RefSeq" id="WP_243534970.1">
    <property type="nucleotide sequence ID" value="NZ_CP093442.1"/>
</dbReference>
<reference evidence="2" key="1">
    <citation type="submission" date="2022-03" db="EMBL/GenBank/DDBJ databases">
        <title>Genome Identification and Characterization of new species Bdellovibrio reynosense LBG001 sp. nov. from a Mexico soil sample.</title>
        <authorList>
            <person name="Camilli A."/>
            <person name="Ajao Y."/>
            <person name="Guo X."/>
        </authorList>
    </citation>
    <scope>NUCLEOTIDE SEQUENCE</scope>
    <source>
        <strain evidence="2">LBG001</strain>
    </source>
</reference>
<organism evidence="2 3">
    <name type="scientific">Bdellovibrio reynosensis</name>
    <dbReference type="NCBI Taxonomy" id="2835041"/>
    <lineage>
        <taxon>Bacteria</taxon>
        <taxon>Pseudomonadati</taxon>
        <taxon>Bdellovibrionota</taxon>
        <taxon>Bdellovibrionia</taxon>
        <taxon>Bdellovibrionales</taxon>
        <taxon>Pseudobdellovibrionaceae</taxon>
        <taxon>Bdellovibrio</taxon>
    </lineage>
</organism>
<keyword evidence="3" id="KW-1185">Reference proteome</keyword>
<gene>
    <name evidence="2" type="ORF">MNR06_08605</name>
</gene>
<sequence>MSTNVFHLVYISEAVEDISYTDIHDILNVSRKNNAMENITGILIFREGYFFQVLEGPEAAVRKVLGKIIIDDRNYNLRVLLETSDHSRLFENWSMAFYDGDISSNNTEDLVNLFELCVDPAKRTPRPLIMSMVKKFRSTARELR</sequence>
<feature type="domain" description="BLUF" evidence="1">
    <location>
        <begin position="5"/>
        <end position="96"/>
    </location>
</feature>
<dbReference type="SUPFAM" id="SSF54975">
    <property type="entry name" value="Acylphosphatase/BLUF domain-like"/>
    <property type="match status" value="1"/>
</dbReference>
<dbReference type="EMBL" id="CP093442">
    <property type="protein sequence ID" value="UOE99755.1"/>
    <property type="molecule type" value="Genomic_DNA"/>
</dbReference>
<name>A0ABY4C812_9BACT</name>
<dbReference type="InterPro" id="IPR036046">
    <property type="entry name" value="Acylphosphatase-like_dom_sf"/>
</dbReference>
<evidence type="ECO:0000313" key="3">
    <source>
        <dbReference type="Proteomes" id="UP000830116"/>
    </source>
</evidence>
<protein>
    <submittedName>
        <fullName evidence="2">BLUF domain-containing protein</fullName>
    </submittedName>
</protein>
<evidence type="ECO:0000313" key="2">
    <source>
        <dbReference type="EMBL" id="UOE99755.1"/>
    </source>
</evidence>
<accession>A0ABY4C812</accession>
<dbReference type="InterPro" id="IPR007024">
    <property type="entry name" value="BLUF_domain"/>
</dbReference>
<evidence type="ECO:0000259" key="1">
    <source>
        <dbReference type="PROSITE" id="PS50925"/>
    </source>
</evidence>
<dbReference type="Pfam" id="PF04940">
    <property type="entry name" value="BLUF"/>
    <property type="match status" value="1"/>
</dbReference>
<dbReference type="PROSITE" id="PS50925">
    <property type="entry name" value="BLUF"/>
    <property type="match status" value="1"/>
</dbReference>